<evidence type="ECO:0000256" key="1">
    <source>
        <dbReference type="SAM" id="MobiDB-lite"/>
    </source>
</evidence>
<reference evidence="3 4" key="1">
    <citation type="journal article" date="2012" name="Science">
        <title>The Paleozoic origin of enzymatic lignin decomposition reconstructed from 31 fungal genomes.</title>
        <authorList>
            <person name="Floudas D."/>
            <person name="Binder M."/>
            <person name="Riley R."/>
            <person name="Barry K."/>
            <person name="Blanchette R.A."/>
            <person name="Henrissat B."/>
            <person name="Martinez A.T."/>
            <person name="Otillar R."/>
            <person name="Spatafora J.W."/>
            <person name="Yadav J.S."/>
            <person name="Aerts A."/>
            <person name="Benoit I."/>
            <person name="Boyd A."/>
            <person name="Carlson A."/>
            <person name="Copeland A."/>
            <person name="Coutinho P.M."/>
            <person name="de Vries R.P."/>
            <person name="Ferreira P."/>
            <person name="Findley K."/>
            <person name="Foster B."/>
            <person name="Gaskell J."/>
            <person name="Glotzer D."/>
            <person name="Gorecki P."/>
            <person name="Heitman J."/>
            <person name="Hesse C."/>
            <person name="Hori C."/>
            <person name="Igarashi K."/>
            <person name="Jurgens J.A."/>
            <person name="Kallen N."/>
            <person name="Kersten P."/>
            <person name="Kohler A."/>
            <person name="Kuees U."/>
            <person name="Kumar T.K.A."/>
            <person name="Kuo A."/>
            <person name="LaButti K."/>
            <person name="Larrondo L.F."/>
            <person name="Lindquist E."/>
            <person name="Ling A."/>
            <person name="Lombard V."/>
            <person name="Lucas S."/>
            <person name="Lundell T."/>
            <person name="Martin R."/>
            <person name="McLaughlin D.J."/>
            <person name="Morgenstern I."/>
            <person name="Morin E."/>
            <person name="Murat C."/>
            <person name="Nagy L.G."/>
            <person name="Nolan M."/>
            <person name="Ohm R.A."/>
            <person name="Patyshakuliyeva A."/>
            <person name="Rokas A."/>
            <person name="Ruiz-Duenas F.J."/>
            <person name="Sabat G."/>
            <person name="Salamov A."/>
            <person name="Samejima M."/>
            <person name="Schmutz J."/>
            <person name="Slot J.C."/>
            <person name="St John F."/>
            <person name="Stenlid J."/>
            <person name="Sun H."/>
            <person name="Sun S."/>
            <person name="Syed K."/>
            <person name="Tsang A."/>
            <person name="Wiebenga A."/>
            <person name="Young D."/>
            <person name="Pisabarro A."/>
            <person name="Eastwood D.C."/>
            <person name="Martin F."/>
            <person name="Cullen D."/>
            <person name="Grigoriev I.V."/>
            <person name="Hibbett D.S."/>
        </authorList>
    </citation>
    <scope>NUCLEOTIDE SEQUENCE [LARGE SCALE GENOMIC DNA]</scope>
    <source>
        <strain evidence="3 4">ATCC 11539</strain>
    </source>
</reference>
<keyword evidence="2" id="KW-0732">Signal</keyword>
<organism evidence="3 4">
    <name type="scientific">Gloeophyllum trabeum (strain ATCC 11539 / FP-39264 / Madison 617)</name>
    <name type="common">Brown rot fungus</name>
    <dbReference type="NCBI Taxonomy" id="670483"/>
    <lineage>
        <taxon>Eukaryota</taxon>
        <taxon>Fungi</taxon>
        <taxon>Dikarya</taxon>
        <taxon>Basidiomycota</taxon>
        <taxon>Agaricomycotina</taxon>
        <taxon>Agaricomycetes</taxon>
        <taxon>Gloeophyllales</taxon>
        <taxon>Gloeophyllaceae</taxon>
        <taxon>Gloeophyllum</taxon>
    </lineage>
</organism>
<dbReference type="STRING" id="670483.S7RIJ0"/>
<dbReference type="KEGG" id="gtr:GLOTRDRAFT_139526"/>
<sequence>MLSHIFWFLFALLSYVGAQQTLTIPDPDNPLTSIVEVITVTQDAEGLLTTETLETLPLTNTRTRTTATTDTTTTTPTLATTTTTTPVPQVVGQPGPSPATGAIPYQYTTVVAGATQVIQDTYTPTFPVITPVIPTSTGTVLDYSQWLSMVGTNTVASEKIAGATGTWRPSAPFWGVAVGGLVCLCSSVRLLV</sequence>
<gene>
    <name evidence="3" type="ORF">GLOTRDRAFT_139526</name>
</gene>
<dbReference type="AlphaFoldDB" id="S7RIJ0"/>
<dbReference type="EMBL" id="KB469304">
    <property type="protein sequence ID" value="EPQ54145.1"/>
    <property type="molecule type" value="Genomic_DNA"/>
</dbReference>
<feature type="region of interest" description="Disordered" evidence="1">
    <location>
        <begin position="66"/>
        <end position="92"/>
    </location>
</feature>
<protein>
    <submittedName>
        <fullName evidence="3">Uncharacterized protein</fullName>
    </submittedName>
</protein>
<evidence type="ECO:0000313" key="3">
    <source>
        <dbReference type="EMBL" id="EPQ54145.1"/>
    </source>
</evidence>
<evidence type="ECO:0000313" key="4">
    <source>
        <dbReference type="Proteomes" id="UP000030669"/>
    </source>
</evidence>
<accession>S7RIJ0</accession>
<feature type="chain" id="PRO_5004556630" evidence="2">
    <location>
        <begin position="19"/>
        <end position="192"/>
    </location>
</feature>
<dbReference type="OMA" id="AGGIWIF"/>
<dbReference type="Proteomes" id="UP000030669">
    <property type="component" value="Unassembled WGS sequence"/>
</dbReference>
<evidence type="ECO:0000256" key="2">
    <source>
        <dbReference type="SAM" id="SignalP"/>
    </source>
</evidence>
<dbReference type="RefSeq" id="XP_007867474.1">
    <property type="nucleotide sequence ID" value="XM_007869283.1"/>
</dbReference>
<proteinExistence type="predicted"/>
<dbReference type="eggNOG" id="ENOG502SUTV">
    <property type="taxonomic scope" value="Eukaryota"/>
</dbReference>
<name>S7RIJ0_GLOTA</name>
<dbReference type="HOGENOM" id="CLU_116397_0_0_1"/>
<feature type="signal peptide" evidence="2">
    <location>
        <begin position="1"/>
        <end position="18"/>
    </location>
</feature>
<dbReference type="GeneID" id="19304276"/>
<keyword evidence="4" id="KW-1185">Reference proteome</keyword>
<dbReference type="OrthoDB" id="3257429at2759"/>